<dbReference type="InterPro" id="IPR003043">
    <property type="entry name" value="Uropor_MeTrfase_CS"/>
</dbReference>
<dbReference type="Gene3D" id="3.30.950.10">
    <property type="entry name" value="Methyltransferase, Cobalt-precorrin-4 Transmethylase, Domain 2"/>
    <property type="match status" value="1"/>
</dbReference>
<sequence length="508" mass="55989">MSGMVYLVGAGPGDPGLITVKGLEAIKKADVIVYDRLASPQLLKHAKEGAELIYVGKLPDRHTLSQEEINELLVDKAKEGKVVTRLKGGDPFIFGRGGEEAERCVEEGIPFEVVPGITSAIAVPAYAGIPVTHRDFNSSFSIVTGHERPEKTESSIRWDRLATATETLIFLMGVSNLPFIVEQLRKHGRSKETPVALIRWGTRVEQETLVGTLENIVQKVQEANFRSPAIIIVGEVVRLRDKLSWFEKKPLFGKRVLVTRARSQSSALSEKIAALGGEPLEFPVIRITRPERQDLLDAALGQLSKFDWVIFTSANGVKYFFKRLIELKLDIRQMSKARIAAIGPKTGEALTEKGLRVEVLPEEYKAEALVESLRPLVQSGQEVLLPRADIAREVLARELEKMGCRVTEVDAYDTRIGAEDATEVVRLLENGDVHVITFTSSSTVRNFVEAVRTIREDVTSLLTQSQIVCIGPITAQTAKELGVRVDAVADTYTIDGLLEAIQQLPAKP</sequence>
<keyword evidence="6" id="KW-0949">S-adenosyl-L-methionine</keyword>
<evidence type="ECO:0000256" key="6">
    <source>
        <dbReference type="ARBA" id="ARBA00022691"/>
    </source>
</evidence>
<accession>A0A1H8D1I5</accession>
<dbReference type="Gene3D" id="3.40.1010.10">
    <property type="entry name" value="Cobalt-precorrin-4 Transmethylase, Domain 1"/>
    <property type="match status" value="1"/>
</dbReference>
<dbReference type="PANTHER" id="PTHR45790:SF3">
    <property type="entry name" value="S-ADENOSYL-L-METHIONINE-DEPENDENT UROPORPHYRINOGEN III METHYLTRANSFERASE, CHLOROPLASTIC"/>
    <property type="match status" value="1"/>
</dbReference>
<dbReference type="CDD" id="cd11642">
    <property type="entry name" value="SUMT"/>
    <property type="match status" value="1"/>
</dbReference>
<organism evidence="11 12">
    <name type="scientific">Lihuaxuella thermophila</name>
    <dbReference type="NCBI Taxonomy" id="1173111"/>
    <lineage>
        <taxon>Bacteria</taxon>
        <taxon>Bacillati</taxon>
        <taxon>Bacillota</taxon>
        <taxon>Bacilli</taxon>
        <taxon>Bacillales</taxon>
        <taxon>Thermoactinomycetaceae</taxon>
        <taxon>Lihuaxuella</taxon>
    </lineage>
</organism>
<dbReference type="EMBL" id="FOCQ01000004">
    <property type="protein sequence ID" value="SEN01150.1"/>
    <property type="molecule type" value="Genomic_DNA"/>
</dbReference>
<gene>
    <name evidence="11" type="ORF">SAMN05444955_104245</name>
</gene>
<dbReference type="STRING" id="1173111.SAMN05444955_104245"/>
<dbReference type="OrthoDB" id="9815856at2"/>
<evidence type="ECO:0000256" key="2">
    <source>
        <dbReference type="ARBA" id="ARBA00012162"/>
    </source>
</evidence>
<evidence type="ECO:0000256" key="1">
    <source>
        <dbReference type="ARBA" id="ARBA00005879"/>
    </source>
</evidence>
<dbReference type="GO" id="GO:0004851">
    <property type="term" value="F:uroporphyrin-III C-methyltransferase activity"/>
    <property type="evidence" value="ECO:0007669"/>
    <property type="project" value="UniProtKB-EC"/>
</dbReference>
<dbReference type="InterPro" id="IPR035996">
    <property type="entry name" value="4pyrrol_Methylase_sf"/>
</dbReference>
<dbReference type="Pfam" id="PF02602">
    <property type="entry name" value="HEM4"/>
    <property type="match status" value="1"/>
</dbReference>
<dbReference type="InterPro" id="IPR014776">
    <property type="entry name" value="4pyrrole_Mease_sub2"/>
</dbReference>
<keyword evidence="12" id="KW-1185">Reference proteome</keyword>
<protein>
    <recommendedName>
        <fullName evidence="3">Uroporphyrinogen-III C-methyltransferase</fullName>
        <ecNumber evidence="2">2.1.1.107</ecNumber>
    </recommendedName>
    <alternativeName>
        <fullName evidence="8">Uroporphyrinogen III methylase</fullName>
    </alternativeName>
</protein>
<dbReference type="InterPro" id="IPR003754">
    <property type="entry name" value="4pyrrol_synth_uPrphyn_synth"/>
</dbReference>
<keyword evidence="5 11" id="KW-0808">Transferase</keyword>
<dbReference type="Pfam" id="PF00590">
    <property type="entry name" value="TP_methylase"/>
    <property type="match status" value="1"/>
</dbReference>
<dbReference type="NCBIfam" id="TIGR01469">
    <property type="entry name" value="cobA_cysG_Cterm"/>
    <property type="match status" value="1"/>
</dbReference>
<dbReference type="InterPro" id="IPR050161">
    <property type="entry name" value="Siro_Cobalamin_biosynth"/>
</dbReference>
<comment type="similarity">
    <text evidence="1">Belongs to the precorrin methyltransferase family.</text>
</comment>
<evidence type="ECO:0000259" key="10">
    <source>
        <dbReference type="Pfam" id="PF02602"/>
    </source>
</evidence>
<dbReference type="SUPFAM" id="SSF53790">
    <property type="entry name" value="Tetrapyrrole methylase"/>
    <property type="match status" value="1"/>
</dbReference>
<evidence type="ECO:0000256" key="7">
    <source>
        <dbReference type="ARBA" id="ARBA00023244"/>
    </source>
</evidence>
<evidence type="ECO:0000259" key="9">
    <source>
        <dbReference type="Pfam" id="PF00590"/>
    </source>
</evidence>
<dbReference type="EC" id="2.1.1.107" evidence="2"/>
<dbReference type="InterPro" id="IPR014777">
    <property type="entry name" value="4pyrrole_Mease_sub1"/>
</dbReference>
<dbReference type="InterPro" id="IPR006366">
    <property type="entry name" value="CobA/CysG_C"/>
</dbReference>
<dbReference type="PANTHER" id="PTHR45790">
    <property type="entry name" value="SIROHEME SYNTHASE-RELATED"/>
    <property type="match status" value="1"/>
</dbReference>
<dbReference type="PROSITE" id="PS00839">
    <property type="entry name" value="SUMT_1"/>
    <property type="match status" value="1"/>
</dbReference>
<name>A0A1H8D1I5_9BACL</name>
<dbReference type="CDD" id="cd06578">
    <property type="entry name" value="HemD"/>
    <property type="match status" value="1"/>
</dbReference>
<dbReference type="NCBIfam" id="NF004790">
    <property type="entry name" value="PRK06136.1"/>
    <property type="match status" value="1"/>
</dbReference>
<dbReference type="FunFam" id="3.40.1010.10:FF:000001">
    <property type="entry name" value="Siroheme synthase"/>
    <property type="match status" value="1"/>
</dbReference>
<evidence type="ECO:0000256" key="4">
    <source>
        <dbReference type="ARBA" id="ARBA00022603"/>
    </source>
</evidence>
<dbReference type="AlphaFoldDB" id="A0A1H8D1I5"/>
<evidence type="ECO:0000256" key="3">
    <source>
        <dbReference type="ARBA" id="ARBA00018323"/>
    </source>
</evidence>
<dbReference type="GO" id="GO:0019354">
    <property type="term" value="P:siroheme biosynthetic process"/>
    <property type="evidence" value="ECO:0007669"/>
    <property type="project" value="InterPro"/>
</dbReference>
<dbReference type="Gene3D" id="3.40.50.10090">
    <property type="match status" value="2"/>
</dbReference>
<reference evidence="11 12" key="1">
    <citation type="submission" date="2016-10" db="EMBL/GenBank/DDBJ databases">
        <authorList>
            <person name="de Groot N.N."/>
        </authorList>
    </citation>
    <scope>NUCLEOTIDE SEQUENCE [LARGE SCALE GENOMIC DNA]</scope>
    <source>
        <strain evidence="11 12">DSM 46701</strain>
    </source>
</reference>
<keyword evidence="4 11" id="KW-0489">Methyltransferase</keyword>
<evidence type="ECO:0000313" key="11">
    <source>
        <dbReference type="EMBL" id="SEN01150.1"/>
    </source>
</evidence>
<proteinExistence type="inferred from homology"/>
<feature type="domain" description="Tetrapyrrole biosynthesis uroporphyrinogen III synthase" evidence="10">
    <location>
        <begin position="267"/>
        <end position="499"/>
    </location>
</feature>
<evidence type="ECO:0000256" key="8">
    <source>
        <dbReference type="ARBA" id="ARBA00079776"/>
    </source>
</evidence>
<evidence type="ECO:0000313" key="12">
    <source>
        <dbReference type="Proteomes" id="UP000199695"/>
    </source>
</evidence>
<dbReference type="FunFam" id="3.40.50.10090:FF:000001">
    <property type="entry name" value="Bifunctional uroporphyrinogen-III C-methyltransferase/uroporphyrinogen-III synthase"/>
    <property type="match status" value="1"/>
</dbReference>
<dbReference type="GO" id="GO:0004852">
    <property type="term" value="F:uroporphyrinogen-III synthase activity"/>
    <property type="evidence" value="ECO:0007669"/>
    <property type="project" value="InterPro"/>
</dbReference>
<feature type="domain" description="Tetrapyrrole methylase" evidence="9">
    <location>
        <begin position="4"/>
        <end position="216"/>
    </location>
</feature>
<dbReference type="GO" id="GO:0032259">
    <property type="term" value="P:methylation"/>
    <property type="evidence" value="ECO:0007669"/>
    <property type="project" value="UniProtKB-KW"/>
</dbReference>
<dbReference type="FunFam" id="3.30.950.10:FF:000001">
    <property type="entry name" value="Siroheme synthase"/>
    <property type="match status" value="1"/>
</dbReference>
<dbReference type="RefSeq" id="WP_089966481.1">
    <property type="nucleotide sequence ID" value="NZ_FOCQ01000004.1"/>
</dbReference>
<dbReference type="Proteomes" id="UP000199695">
    <property type="component" value="Unassembled WGS sequence"/>
</dbReference>
<dbReference type="InterPro" id="IPR036108">
    <property type="entry name" value="4pyrrol_syn_uPrphyn_synt_sf"/>
</dbReference>
<dbReference type="SUPFAM" id="SSF69618">
    <property type="entry name" value="HemD-like"/>
    <property type="match status" value="1"/>
</dbReference>
<dbReference type="InterPro" id="IPR000878">
    <property type="entry name" value="4pyrrol_Mease"/>
</dbReference>
<evidence type="ECO:0000256" key="5">
    <source>
        <dbReference type="ARBA" id="ARBA00022679"/>
    </source>
</evidence>
<keyword evidence="7" id="KW-0627">Porphyrin biosynthesis</keyword>